<reference evidence="1 2" key="1">
    <citation type="submission" date="2020-04" db="EMBL/GenBank/DDBJ databases">
        <authorList>
            <person name="De Canck E."/>
        </authorList>
    </citation>
    <scope>NUCLEOTIDE SEQUENCE [LARGE SCALE GENOMIC DNA]</scope>
    <source>
        <strain evidence="1 2">LMG 28688</strain>
    </source>
</reference>
<dbReference type="EMBL" id="CADIKL010000097">
    <property type="protein sequence ID" value="CAB3810503.1"/>
    <property type="molecule type" value="Genomic_DNA"/>
</dbReference>
<keyword evidence="2" id="KW-1185">Reference proteome</keyword>
<proteinExistence type="predicted"/>
<gene>
    <name evidence="1" type="ORF">LMG28688_07260</name>
</gene>
<protein>
    <submittedName>
        <fullName evidence="1">Uncharacterized protein</fullName>
    </submittedName>
</protein>
<sequence length="271" mass="29898">MARRAVPVERERQRGPAGLRAQLFLAHVMRPAAARLAYAAAHHQHVDDGAVRHVHVIPVIDARADDHHRLALGLVRVLRELARDVDHVGALHARDRFLPRGRVRYIVVVALRDVLAAEALIEAVVRDEEIIDGGHELLAVARGHAAHADVAAQHRLVIGVRIVRVRDVAEVRERHVHHLVVARDERERRHERRTLSVFLAQVPLAEVAALLLAPAEARRAERRRERSVGGIDHDGLPVGIVGLAERVREVGGAQVAIGHVLAVALGERDEA</sequence>
<dbReference type="Proteomes" id="UP000494119">
    <property type="component" value="Unassembled WGS sequence"/>
</dbReference>
<evidence type="ECO:0000313" key="1">
    <source>
        <dbReference type="EMBL" id="CAB3810503.1"/>
    </source>
</evidence>
<evidence type="ECO:0000313" key="2">
    <source>
        <dbReference type="Proteomes" id="UP000494119"/>
    </source>
</evidence>
<name>A0A6J5H0U0_9BURK</name>
<organism evidence="1 2">
    <name type="scientific">Paraburkholderia caffeinitolerans</name>
    <dbReference type="NCBI Taxonomy" id="1723730"/>
    <lineage>
        <taxon>Bacteria</taxon>
        <taxon>Pseudomonadati</taxon>
        <taxon>Pseudomonadota</taxon>
        <taxon>Betaproteobacteria</taxon>
        <taxon>Burkholderiales</taxon>
        <taxon>Burkholderiaceae</taxon>
        <taxon>Paraburkholderia</taxon>
    </lineage>
</organism>
<dbReference type="AlphaFoldDB" id="A0A6J5H0U0"/>
<accession>A0A6J5H0U0</accession>